<dbReference type="InParanoid" id="A0A6P8IZ94"/>
<dbReference type="SMART" id="SM00220">
    <property type="entry name" value="S_TKc"/>
    <property type="match status" value="1"/>
</dbReference>
<dbReference type="Pfam" id="PF21115">
    <property type="entry name" value="UBA_BRSK"/>
    <property type="match status" value="1"/>
</dbReference>
<dbReference type="GO" id="GO:0007399">
    <property type="term" value="P:nervous system development"/>
    <property type="evidence" value="ECO:0007669"/>
    <property type="project" value="UniProtKB-KW"/>
</dbReference>
<dbReference type="OrthoDB" id="193931at2759"/>
<evidence type="ECO:0000256" key="14">
    <source>
        <dbReference type="PROSITE-ProRule" id="PRU10141"/>
    </source>
</evidence>
<dbReference type="InterPro" id="IPR008271">
    <property type="entry name" value="Ser/Thr_kinase_AS"/>
</dbReference>
<evidence type="ECO:0000256" key="13">
    <source>
        <dbReference type="ARBA" id="ARBA00048679"/>
    </source>
</evidence>
<dbReference type="GO" id="GO:0005737">
    <property type="term" value="C:cytoplasm"/>
    <property type="evidence" value="ECO:0007669"/>
    <property type="project" value="TreeGrafter"/>
</dbReference>
<comment type="catalytic activity">
    <reaction evidence="12">
        <text>L-threonyl-[protein] + ATP = O-phospho-L-threonyl-[protein] + ADP + H(+)</text>
        <dbReference type="Rhea" id="RHEA:46608"/>
        <dbReference type="Rhea" id="RHEA-COMP:11060"/>
        <dbReference type="Rhea" id="RHEA-COMP:11605"/>
        <dbReference type="ChEBI" id="CHEBI:15378"/>
        <dbReference type="ChEBI" id="CHEBI:30013"/>
        <dbReference type="ChEBI" id="CHEBI:30616"/>
        <dbReference type="ChEBI" id="CHEBI:61977"/>
        <dbReference type="ChEBI" id="CHEBI:456216"/>
        <dbReference type="EC" id="2.7.11.1"/>
    </reaction>
</comment>
<evidence type="ECO:0000256" key="15">
    <source>
        <dbReference type="SAM" id="MobiDB-lite"/>
    </source>
</evidence>
<dbReference type="CDD" id="cd14340">
    <property type="entry name" value="UBA_BRSK"/>
    <property type="match status" value="1"/>
</dbReference>
<protein>
    <recommendedName>
        <fullName evidence="3">non-specific serine/threonine protein kinase</fullName>
        <ecNumber evidence="3">2.7.11.1</ecNumber>
    </recommendedName>
</protein>
<keyword evidence="17" id="KW-1185">Reference proteome</keyword>
<keyword evidence="9 14" id="KW-0067">ATP-binding</keyword>
<dbReference type="GO" id="GO:0035556">
    <property type="term" value="P:intracellular signal transduction"/>
    <property type="evidence" value="ECO:0007669"/>
    <property type="project" value="TreeGrafter"/>
</dbReference>
<feature type="binding site" evidence="14">
    <location>
        <position position="42"/>
    </location>
    <ligand>
        <name>ATP</name>
        <dbReference type="ChEBI" id="CHEBI:30616"/>
    </ligand>
</feature>
<keyword evidence="10" id="KW-0460">Magnesium</keyword>
<dbReference type="InterPro" id="IPR048622">
    <property type="entry name" value="BRSK1_2-like_UBA"/>
</dbReference>
<reference evidence="18" key="1">
    <citation type="submission" date="2025-08" db="UniProtKB">
        <authorList>
            <consortium name="RefSeq"/>
        </authorList>
    </citation>
    <scope>IDENTIFICATION</scope>
    <source>
        <tissue evidence="18">Tentacle</tissue>
    </source>
</reference>
<dbReference type="InterPro" id="IPR017441">
    <property type="entry name" value="Protein_kinase_ATP_BS"/>
</dbReference>
<keyword evidence="4" id="KW-0723">Serine/threonine-protein kinase</keyword>
<dbReference type="Pfam" id="PF21122">
    <property type="entry name" value="KA1_BRSK"/>
    <property type="match status" value="1"/>
</dbReference>
<evidence type="ECO:0000256" key="11">
    <source>
        <dbReference type="ARBA" id="ARBA00022902"/>
    </source>
</evidence>
<dbReference type="InterPro" id="IPR011009">
    <property type="entry name" value="Kinase-like_dom_sf"/>
</dbReference>
<organism evidence="17 18">
    <name type="scientific">Actinia tenebrosa</name>
    <name type="common">Australian red waratah sea anemone</name>
    <dbReference type="NCBI Taxonomy" id="6105"/>
    <lineage>
        <taxon>Eukaryota</taxon>
        <taxon>Metazoa</taxon>
        <taxon>Cnidaria</taxon>
        <taxon>Anthozoa</taxon>
        <taxon>Hexacorallia</taxon>
        <taxon>Actiniaria</taxon>
        <taxon>Actiniidae</taxon>
        <taxon>Actinia</taxon>
    </lineage>
</organism>
<sequence length="677" mass="76240">MMSKLDIKTVGPFILQETLGRGQTGVVKLGVHCQSKKKVAVKIIDRTKLSEPVLLKVEREIAIMKLIEHPHVLGLYDVYENKKHLFLILEHVSGGELFDYLVRRGRLPIAESRRFFAQIVSAVDFCHKHCICHRDLKPENLLLDRRMNIKVADFGMASLQVLYSLVYIICVIMHSDHDISIFFSQGEKYDGKKADTWSVGVILYALLVGALPFDDDNLKGLLEKVKRGVFSIPSFVPSDLQELLRGMIQVDKDKRYTLQHVKRHPFLASYKEELPPDPEIIDIVRIEDINAKDEIDPDVLACMTSLGCFRNKDKLLNNLLKEGKTIEKVVYFLLLERKERVPCNEDTEVATINKLTNLVEDPPRKRVDSCGSPRLQRSRQTVSLCPSPPIVRPRAETHTGASSSPVQMIHISPKHQPYLQTRSPGPSPPDSPISTTPPGSPWKSRLSNFKQVIVGTPKFHRKRHTHTPGSSSGESTPVCPSPDSSPDLVKKSWFGHLMLGHNGHHRQEEPFFIVIKQKSFSTVKADVVHAFLSVSHLTHCVATQSSFKAEYKKVGGKTMFKKPVRILVEIAPVKDAADMSCDVHTVSITLESGPAHRFKKLCEKLQLILLSNKRQSDNLSETSNGDRTCLLVQEEKESTPNNLINKLELAQLSDTESESEILDSPQVPKKTLFDSRK</sequence>
<dbReference type="FunFam" id="3.30.200.20:FF:000003">
    <property type="entry name" value="Non-specific serine/threonine protein kinase"/>
    <property type="match status" value="1"/>
</dbReference>
<evidence type="ECO:0000256" key="7">
    <source>
        <dbReference type="ARBA" id="ARBA00022741"/>
    </source>
</evidence>
<comment type="cofactor">
    <cofactor evidence="1">
        <name>Mg(2+)</name>
        <dbReference type="ChEBI" id="CHEBI:18420"/>
    </cofactor>
</comment>
<evidence type="ECO:0000256" key="1">
    <source>
        <dbReference type="ARBA" id="ARBA00001946"/>
    </source>
</evidence>
<dbReference type="PROSITE" id="PS00107">
    <property type="entry name" value="PROTEIN_KINASE_ATP"/>
    <property type="match status" value="1"/>
</dbReference>
<evidence type="ECO:0000256" key="9">
    <source>
        <dbReference type="ARBA" id="ARBA00022840"/>
    </source>
</evidence>
<feature type="region of interest" description="Disordered" evidence="15">
    <location>
        <begin position="655"/>
        <end position="677"/>
    </location>
</feature>
<evidence type="ECO:0000256" key="6">
    <source>
        <dbReference type="ARBA" id="ARBA00022723"/>
    </source>
</evidence>
<dbReference type="KEGG" id="aten:116306574"/>
<dbReference type="GO" id="GO:0005524">
    <property type="term" value="F:ATP binding"/>
    <property type="evidence" value="ECO:0007669"/>
    <property type="project" value="UniProtKB-UniRule"/>
</dbReference>
<evidence type="ECO:0000256" key="4">
    <source>
        <dbReference type="ARBA" id="ARBA00022527"/>
    </source>
</evidence>
<evidence type="ECO:0000256" key="10">
    <source>
        <dbReference type="ARBA" id="ARBA00022842"/>
    </source>
</evidence>
<keyword evidence="5" id="KW-0808">Transferase</keyword>
<dbReference type="Gene3D" id="1.10.510.10">
    <property type="entry name" value="Transferase(Phosphotransferase) domain 1"/>
    <property type="match status" value="1"/>
</dbReference>
<proteinExistence type="inferred from homology"/>
<dbReference type="PROSITE" id="PS00108">
    <property type="entry name" value="PROTEIN_KINASE_ST"/>
    <property type="match status" value="1"/>
</dbReference>
<evidence type="ECO:0000256" key="12">
    <source>
        <dbReference type="ARBA" id="ARBA00047899"/>
    </source>
</evidence>
<dbReference type="AlphaFoldDB" id="A0A6P8IZ94"/>
<feature type="domain" description="Protein kinase" evidence="16">
    <location>
        <begin position="13"/>
        <end position="267"/>
    </location>
</feature>
<dbReference type="PANTHER" id="PTHR24346">
    <property type="entry name" value="MAP/MICROTUBULE AFFINITY-REGULATING KINASE"/>
    <property type="match status" value="1"/>
</dbReference>
<evidence type="ECO:0000313" key="18">
    <source>
        <dbReference type="RefSeq" id="XP_031572509.1"/>
    </source>
</evidence>
<dbReference type="InterPro" id="IPR000719">
    <property type="entry name" value="Prot_kinase_dom"/>
</dbReference>
<dbReference type="GeneID" id="116306574"/>
<dbReference type="PROSITE" id="PS50011">
    <property type="entry name" value="PROTEIN_KINASE_DOM"/>
    <property type="match status" value="1"/>
</dbReference>
<name>A0A6P8IZ94_ACTTE</name>
<evidence type="ECO:0000256" key="8">
    <source>
        <dbReference type="ARBA" id="ARBA00022777"/>
    </source>
</evidence>
<dbReference type="FunFam" id="1.10.510.10:FF:000571">
    <property type="entry name" value="Maternal embryonic leucine zipper kinase"/>
    <property type="match status" value="1"/>
</dbReference>
<dbReference type="GO" id="GO:0046872">
    <property type="term" value="F:metal ion binding"/>
    <property type="evidence" value="ECO:0007669"/>
    <property type="project" value="UniProtKB-KW"/>
</dbReference>
<dbReference type="EC" id="2.7.11.1" evidence="3"/>
<dbReference type="Proteomes" id="UP000515163">
    <property type="component" value="Unplaced"/>
</dbReference>
<comment type="similarity">
    <text evidence="2">Belongs to the protein kinase superfamily. CAMK Ser/Thr protein kinase family. SNF1 subfamily.</text>
</comment>
<comment type="catalytic activity">
    <reaction evidence="13">
        <text>L-seryl-[protein] + ATP = O-phospho-L-seryl-[protein] + ADP + H(+)</text>
        <dbReference type="Rhea" id="RHEA:17989"/>
        <dbReference type="Rhea" id="RHEA-COMP:9863"/>
        <dbReference type="Rhea" id="RHEA-COMP:11604"/>
        <dbReference type="ChEBI" id="CHEBI:15378"/>
        <dbReference type="ChEBI" id="CHEBI:29999"/>
        <dbReference type="ChEBI" id="CHEBI:30616"/>
        <dbReference type="ChEBI" id="CHEBI:83421"/>
        <dbReference type="ChEBI" id="CHEBI:456216"/>
        <dbReference type="EC" id="2.7.11.1"/>
    </reaction>
</comment>
<keyword evidence="8" id="KW-0418">Kinase</keyword>
<gene>
    <name evidence="18" type="primary">LOC116306574</name>
</gene>
<feature type="region of interest" description="Disordered" evidence="15">
    <location>
        <begin position="363"/>
        <end position="484"/>
    </location>
</feature>
<dbReference type="FunCoup" id="A0A6P8IZ94">
    <property type="interactions" value="1137"/>
</dbReference>
<dbReference type="SUPFAM" id="SSF56112">
    <property type="entry name" value="Protein kinase-like (PK-like)"/>
    <property type="match status" value="1"/>
</dbReference>
<accession>A0A6P8IZ94</accession>
<dbReference type="Pfam" id="PF00069">
    <property type="entry name" value="Pkinase"/>
    <property type="match status" value="1"/>
</dbReference>
<keyword evidence="11" id="KW-0524">Neurogenesis</keyword>
<dbReference type="PANTHER" id="PTHR24346:SF36">
    <property type="entry name" value="SERINE_THREONINE-PROTEIN KINASE BRSK1 ISOFORM X1-RELATED"/>
    <property type="match status" value="1"/>
</dbReference>
<keyword evidence="6" id="KW-0479">Metal-binding</keyword>
<evidence type="ECO:0000256" key="2">
    <source>
        <dbReference type="ARBA" id="ARBA00006234"/>
    </source>
</evidence>
<keyword evidence="7 14" id="KW-0547">Nucleotide-binding</keyword>
<evidence type="ECO:0000313" key="17">
    <source>
        <dbReference type="Proteomes" id="UP000515163"/>
    </source>
</evidence>
<dbReference type="GO" id="GO:0004674">
    <property type="term" value="F:protein serine/threonine kinase activity"/>
    <property type="evidence" value="ECO:0007669"/>
    <property type="project" value="UniProtKB-KW"/>
</dbReference>
<evidence type="ECO:0000259" key="16">
    <source>
        <dbReference type="PROSITE" id="PS50011"/>
    </source>
</evidence>
<evidence type="ECO:0000256" key="3">
    <source>
        <dbReference type="ARBA" id="ARBA00012513"/>
    </source>
</evidence>
<dbReference type="RefSeq" id="XP_031572509.1">
    <property type="nucleotide sequence ID" value="XM_031716649.1"/>
</dbReference>
<evidence type="ECO:0000256" key="5">
    <source>
        <dbReference type="ARBA" id="ARBA00022679"/>
    </source>
</evidence>